<evidence type="ECO:0000313" key="1">
    <source>
        <dbReference type="EMBL" id="JAG08532.1"/>
    </source>
</evidence>
<organism evidence="1">
    <name type="scientific">Lygus hesperus</name>
    <name type="common">Western plant bug</name>
    <dbReference type="NCBI Taxonomy" id="30085"/>
    <lineage>
        <taxon>Eukaryota</taxon>
        <taxon>Metazoa</taxon>
        <taxon>Ecdysozoa</taxon>
        <taxon>Arthropoda</taxon>
        <taxon>Hexapoda</taxon>
        <taxon>Insecta</taxon>
        <taxon>Pterygota</taxon>
        <taxon>Neoptera</taxon>
        <taxon>Paraneoptera</taxon>
        <taxon>Hemiptera</taxon>
        <taxon>Heteroptera</taxon>
        <taxon>Panheteroptera</taxon>
        <taxon>Cimicomorpha</taxon>
        <taxon>Miridae</taxon>
        <taxon>Mirini</taxon>
        <taxon>Lygus</taxon>
    </lineage>
</organism>
<reference evidence="1" key="2">
    <citation type="submission" date="2014-07" db="EMBL/GenBank/DDBJ databases">
        <authorList>
            <person name="Hull J."/>
        </authorList>
    </citation>
    <scope>NUCLEOTIDE SEQUENCE</scope>
</reference>
<dbReference type="AlphaFoldDB" id="A0A0A9WJC5"/>
<name>A0A0A9WJC5_LYGHE</name>
<accession>A0A0A9WJC5</accession>
<proteinExistence type="predicted"/>
<protein>
    <submittedName>
        <fullName evidence="1">Beta-galactosidase</fullName>
    </submittedName>
</protein>
<sequence>MGNRQRAGITHLSVSRVRTVVGRSTRVAKREKSEQVVILWNTADDVHNARSDRQTGLFHQIRPFSLMPNGFKQICDGRESNMAPRRMASSGGINQFLSKDL</sequence>
<reference evidence="1" key="1">
    <citation type="journal article" date="2014" name="PLoS ONE">
        <title>Transcriptome-Based Identification of ABC Transporters in the Western Tarnished Plant Bug Lygus hesperus.</title>
        <authorList>
            <person name="Hull J.J."/>
            <person name="Chaney K."/>
            <person name="Geib S.M."/>
            <person name="Fabrick J.A."/>
            <person name="Brent C.S."/>
            <person name="Walsh D."/>
            <person name="Lavine L.C."/>
        </authorList>
    </citation>
    <scope>NUCLEOTIDE SEQUENCE</scope>
</reference>
<gene>
    <name evidence="1" type="primary">BGAL1</name>
    <name evidence="1" type="ORF">CM83_52285</name>
</gene>
<dbReference type="EMBL" id="GBHO01035072">
    <property type="protein sequence ID" value="JAG08532.1"/>
    <property type="molecule type" value="Transcribed_RNA"/>
</dbReference>